<dbReference type="Proteomes" id="UP001316803">
    <property type="component" value="Unassembled WGS sequence"/>
</dbReference>
<sequence>MEHTSQGQSSEASTNHVPSLPIPPLGNLRFATPSDLNRMGMILYTAFEQTEQFNWIHPNHKNTAAEVLLFERLQLASSMSTNNRVFLVAVDRYDPEEMKATNIVIPAGEGAYNARWDDGATVVGFAVWSFVPGSPRIGQFKVPDGHWPYMGSMGYRPPFHREHTVQF</sequence>
<name>A0AAN8ET44_9EURO</name>
<gene>
    <name evidence="2" type="ORF">OHC33_000155</name>
</gene>
<dbReference type="SUPFAM" id="SSF55729">
    <property type="entry name" value="Acyl-CoA N-acyltransferases (Nat)"/>
    <property type="match status" value="1"/>
</dbReference>
<feature type="compositionally biased region" description="Polar residues" evidence="1">
    <location>
        <begin position="1"/>
        <end position="17"/>
    </location>
</feature>
<keyword evidence="3" id="KW-1185">Reference proteome</keyword>
<accession>A0AAN8ET44</accession>
<dbReference type="InterPro" id="IPR016181">
    <property type="entry name" value="Acyl_CoA_acyltransferase"/>
</dbReference>
<feature type="region of interest" description="Disordered" evidence="1">
    <location>
        <begin position="1"/>
        <end position="20"/>
    </location>
</feature>
<evidence type="ECO:0000256" key="1">
    <source>
        <dbReference type="SAM" id="MobiDB-lite"/>
    </source>
</evidence>
<protein>
    <submittedName>
        <fullName evidence="2">Uncharacterized protein</fullName>
    </submittedName>
</protein>
<dbReference type="Gene3D" id="3.40.630.30">
    <property type="match status" value="1"/>
</dbReference>
<comment type="caution">
    <text evidence="2">The sequence shown here is derived from an EMBL/GenBank/DDBJ whole genome shotgun (WGS) entry which is preliminary data.</text>
</comment>
<proteinExistence type="predicted"/>
<dbReference type="EMBL" id="JAKLMC020000001">
    <property type="protein sequence ID" value="KAK5958313.1"/>
    <property type="molecule type" value="Genomic_DNA"/>
</dbReference>
<reference evidence="2 3" key="1">
    <citation type="submission" date="2022-12" db="EMBL/GenBank/DDBJ databases">
        <title>Genomic features and morphological characterization of a novel Knufia sp. strain isolated from spacecraft assembly facility.</title>
        <authorList>
            <person name="Teixeira M."/>
            <person name="Chander A.M."/>
            <person name="Stajich J.E."/>
            <person name="Venkateswaran K."/>
        </authorList>
    </citation>
    <scope>NUCLEOTIDE SEQUENCE [LARGE SCALE GENOMIC DNA]</scope>
    <source>
        <strain evidence="2 3">FJI-L2-BK-P2</strain>
    </source>
</reference>
<organism evidence="2 3">
    <name type="scientific">Knufia fluminis</name>
    <dbReference type="NCBI Taxonomy" id="191047"/>
    <lineage>
        <taxon>Eukaryota</taxon>
        <taxon>Fungi</taxon>
        <taxon>Dikarya</taxon>
        <taxon>Ascomycota</taxon>
        <taxon>Pezizomycotina</taxon>
        <taxon>Eurotiomycetes</taxon>
        <taxon>Chaetothyriomycetidae</taxon>
        <taxon>Chaetothyriales</taxon>
        <taxon>Trichomeriaceae</taxon>
        <taxon>Knufia</taxon>
    </lineage>
</organism>
<evidence type="ECO:0000313" key="2">
    <source>
        <dbReference type="EMBL" id="KAK5958313.1"/>
    </source>
</evidence>
<dbReference type="AlphaFoldDB" id="A0AAN8ET44"/>
<evidence type="ECO:0000313" key="3">
    <source>
        <dbReference type="Proteomes" id="UP001316803"/>
    </source>
</evidence>